<dbReference type="GeneID" id="31363275"/>
<feature type="domain" description="SD-repeat containing protein B" evidence="4">
    <location>
        <begin position="1165"/>
        <end position="1253"/>
    </location>
</feature>
<feature type="domain" description="SD-repeat containing protein B" evidence="4">
    <location>
        <begin position="1281"/>
        <end position="1365"/>
    </location>
</feature>
<evidence type="ECO:0000313" key="6">
    <source>
        <dbReference type="Proteomes" id="UP000001396"/>
    </source>
</evidence>
<feature type="domain" description="SD-repeat containing protein B" evidence="4">
    <location>
        <begin position="1398"/>
        <end position="1482"/>
    </location>
</feature>
<dbReference type="EMBL" id="ADBJ01000035">
    <property type="protein sequence ID" value="EFA79376.1"/>
    <property type="molecule type" value="Genomic_DNA"/>
</dbReference>
<dbReference type="GO" id="GO:0005576">
    <property type="term" value="C:extracellular region"/>
    <property type="evidence" value="ECO:0007669"/>
    <property type="project" value="UniProtKB-SubCell"/>
</dbReference>
<dbReference type="Gene3D" id="2.60.40.10">
    <property type="entry name" value="Immunoglobulins"/>
    <property type="match status" value="16"/>
</dbReference>
<sequence>MLIKLNHTILMISVFGKAIKNSTRQTNLPYLFGVGDKAYIGDGVNTEEEKLFNSRLSLFAWTLKTCSQEKLINTLSNLTQTPSMYNHIDLLISLKEYDKTFLVTVFFWCGLVDPTRNGVICDYCVPEKTYLDFSSFQPHAFEHVKSGVLQWAQGFPKVRVSLQGNSSPLMLGFTHLYSKLLSNPKFFNITGNQDIKSLMHSSCGTSPSNITLEFLEKSTMNFIFVIYGVTSESSVVIDAYDAYGYPINMLNWKTLDHGILSSSEAMHPPAFSMTPEHTTMNITWSGVGANSYVALQPNQMVSKIVISTKGNYCDVPCKSVLHYFSLIGIGNCTNTTTNPQKYAIGSMVFQDDNSDGIHQPNELYYPGVTVQLLQSGQIIRTTVTDSKGNYLFDNLEQGTYSIQFTVPIGKQVSPTGVGKDSVVDPNGHSQPIVLSPSTTQPSNGASNATLWNPNINMGLINAAQPVDDFTITGKVCNDINGNGISEAGEGYFQGIRVNLLDAYGNLIKYTVSTSTGMYRFDNIKSGKYQVQFVLPNGYKFTHGASSQVDSNGIANLVINNDTTGLTKTMIANACVMLIPKPPTLFAIGDHVFEDVNKDGLYDASIDKALPGVTVNLYNSQGLLLATTKTDENGLYHFDSLESGDYNVHFIPPSNSFISSPTTLQSPPDKDGWVYRIKLTQDTTSPTGNYPNIKAQFANFNIDAGFYKQVVPPKQNFTIGKVVFEDMDGDGLRDPLELGIPNVHIEITDENGIFVSANTTDLKGEWSISNLPAGKYCMKVTKPSEYSSFSPKTTDSVVDQSGKTCFTLLDSNPTKEIDNLNTGIIPTFYQVTGNLKNDVDKSNTMTAGDESLRGVSVVLLDSNGNVIATTTTTPNGDYKFDKILAGEYTIHVPKIPDGTKWTENSPDSKFTDGKVDIDLSPGNQGIVNNVLSNMNGLVVPSQTFSAGGSVFIDNNNDKVKDSNDQAIPEITVTLSDRNGNVLQTIKTDKDGKYEFKDLPGSDYCIEIKTPEGSTFTTDGGNKQCFKLNSDQTSTDFGIKPTKYGITGTLFEDTDKNNKMELDDKKLGGIEVQLLDKDGKVLQTTTTKDDGTYSFNDLPTGKYSVSVPKIPEGTKWMSGSSDSKFVDSKVDVDLSPDNPQLVNNILPNINGGVTPPESTKYGITGTFFEDTDKNNKMELDDKKLGGIEVQLLDKDGKVLQTTTTKDDGTYSFNDLPTGKYTVSVPKIPEGTKWMSGSSDSKFVDSKVDVDLSPDNSQLVNNILPSINGGVTPPESTKYGITGTLFEDTDLNNQIGLEDVKLVGIEVQLLDKDGKVLQTTTTKDDGTYSFNDLPTGKYSVSVPKIPEGTKWMSGSSDSKFVDSKVDVDLSPDNPQLVNNILPNINGGVTPPESTKYGITGTLFEDTDKNNKMELDDKKLGGIEVQLLDKDGKVLQTTTTKDDGTYSFNDLPTGKYSVSVPKIPEGTKWMSGSSDSKFVDSKVDVDLSPDNPQLVNNILPNINGGVTPPEPTKYGITGTLFEDTDKNNKMELDDKKLGGIEVQLLDKDGKVLQTTTTKDDGTYSFNDLPTGKYTVSVPKIPEGTKWMSGSSDSKFVDSKVDVDLSPDNSQLVNNILPNINGGVTPPESTKYGITGTLFEDTDLNNQIGLEDVKLVGIEVQLLDKDGNVLQTTTTKDDGTYSFNDLPTGKYSVSVPKIPEGTKWMSGSSDSKFVDSKVDVDLSPDNPQLVNNILPNINGGVTPPESTKYGITGTFFEDTDKNNKMELDDKKLGGIEVQLLDKDGNVLQTTTTKDDGTYSFNDLPTGKYSVLVPKIPEGTKWMSGSSDSKFVDSKVDVDLSPDNSQLVNNILPNINGGVVPPSTFTIISYAWLDRNKDGLINENSSYLSGLEFTLTDSSGKVLQKLTTDASKGNKTIEIHDLPAGEYCATMIDPTGKFSKDTSNEFDSDFVENKYCFNLNEETTDEGVLDIASGRIDGRDYSINGYSWIDKNNNGKDDSGEPYLSGIEGSLVDENGNEVAKFTTDDTKKSDAIDIKGLKAGSYCLIMKDPTGKYQESGPNPVTPPGRHCFELNDLTAPKQIYNFINGQYPTYYNLTGYSWIDASNDGIDSGEEYKKLLKFLTLLYSYLGDMLFKLFDSNDKEVYSKTTVVKETDKTISIPYLVPGNYCAIVTDPSDRFIDSKIGKDNKFENNKYCFELPKATTESKSPYFQIASAFAWVDKNENGQDDSGELYLAGMDFKLTNNKTGEVIFEKTTVFSEKSTTISIPFLPEGDYCATMTDPKGIYGDTKVGKDNNFLSDIQYELKDSSDKVIFTTTTDASKRYKGTTVEGLKPGQYCATMTDPTGKYKNSAVGIHNKFVDNKYCFTLDTVNEPDPEVYIRSGFIDA</sequence>
<feature type="domain" description="SD-repeat containing protein B" evidence="4">
    <location>
        <begin position="1976"/>
        <end position="2047"/>
    </location>
</feature>
<feature type="domain" description="SD-repeat containing protein B" evidence="4">
    <location>
        <begin position="1515"/>
        <end position="1603"/>
    </location>
</feature>
<dbReference type="InterPro" id="IPR051417">
    <property type="entry name" value="SDr/BOS_complex"/>
</dbReference>
<dbReference type="Proteomes" id="UP000001396">
    <property type="component" value="Unassembled WGS sequence"/>
</dbReference>
<organism evidence="5 6">
    <name type="scientific">Heterostelium pallidum (strain ATCC 26659 / Pp 5 / PN500)</name>
    <name type="common">Cellular slime mold</name>
    <name type="synonym">Polysphondylium pallidum</name>
    <dbReference type="NCBI Taxonomy" id="670386"/>
    <lineage>
        <taxon>Eukaryota</taxon>
        <taxon>Amoebozoa</taxon>
        <taxon>Evosea</taxon>
        <taxon>Eumycetozoa</taxon>
        <taxon>Dictyostelia</taxon>
        <taxon>Acytosteliales</taxon>
        <taxon>Acytosteliaceae</taxon>
        <taxon>Heterostelium</taxon>
    </lineage>
</organism>
<dbReference type="InterPro" id="IPR013783">
    <property type="entry name" value="Ig-like_fold"/>
</dbReference>
<feature type="domain" description="SD-repeat containing protein B" evidence="4">
    <location>
        <begin position="836"/>
        <end position="922"/>
    </location>
</feature>
<name>D3BGZ2_HETP5</name>
<evidence type="ECO:0000256" key="3">
    <source>
        <dbReference type="ARBA" id="ARBA00022729"/>
    </source>
</evidence>
<feature type="domain" description="SD-repeat containing protein B" evidence="4">
    <location>
        <begin position="1632"/>
        <end position="1716"/>
    </location>
</feature>
<dbReference type="OMA" id="TKWMSGS"/>
<proteinExistence type="predicted"/>
<dbReference type="InParanoid" id="D3BGZ2"/>
<evidence type="ECO:0000259" key="4">
    <source>
        <dbReference type="Pfam" id="PF17210"/>
    </source>
</evidence>
<comment type="subcellular location">
    <subcellularLocation>
        <location evidence="1">Secreted</location>
    </subcellularLocation>
</comment>
<dbReference type="PANTHER" id="PTHR23303">
    <property type="entry name" value="CARBOXYPEPTIDASE REGULATORY REGION-CONTAINING"/>
    <property type="match status" value="1"/>
</dbReference>
<dbReference type="SUPFAM" id="SSF117074">
    <property type="entry name" value="Hypothetical protein PA1324"/>
    <property type="match status" value="15"/>
</dbReference>
<feature type="domain" description="SD-repeat containing protein B" evidence="4">
    <location>
        <begin position="1750"/>
        <end position="1837"/>
    </location>
</feature>
<feature type="domain" description="SD-repeat containing protein B" evidence="4">
    <location>
        <begin position="945"/>
        <end position="1034"/>
    </location>
</feature>
<evidence type="ECO:0000256" key="2">
    <source>
        <dbReference type="ARBA" id="ARBA00022525"/>
    </source>
</evidence>
<feature type="domain" description="SD-repeat containing protein B" evidence="4">
    <location>
        <begin position="717"/>
        <end position="795"/>
    </location>
</feature>
<evidence type="ECO:0000256" key="1">
    <source>
        <dbReference type="ARBA" id="ARBA00004613"/>
    </source>
</evidence>
<dbReference type="Pfam" id="PF17210">
    <property type="entry name" value="SdrD_B"/>
    <property type="match status" value="14"/>
</dbReference>
<gene>
    <name evidence="5" type="ORF">PPL_07794</name>
</gene>
<comment type="caution">
    <text evidence="5">The sequence shown here is derived from an EMBL/GenBank/DDBJ whole genome shotgun (WGS) entry which is preliminary data.</text>
</comment>
<accession>D3BGZ2</accession>
<feature type="domain" description="SD-repeat containing protein B" evidence="4">
    <location>
        <begin position="1047"/>
        <end position="1131"/>
    </location>
</feature>
<protein>
    <recommendedName>
        <fullName evidence="4">SD-repeat containing protein B domain-containing protein</fullName>
    </recommendedName>
</protein>
<dbReference type="RefSeq" id="XP_020431497.1">
    <property type="nucleotide sequence ID" value="XM_020578628.1"/>
</dbReference>
<feature type="domain" description="SD-repeat containing protein B" evidence="4">
    <location>
        <begin position="586"/>
        <end position="670"/>
    </location>
</feature>
<keyword evidence="2" id="KW-0964">Secreted</keyword>
<dbReference type="PANTHER" id="PTHR23303:SF15">
    <property type="entry name" value="COLOSSIN-A"/>
    <property type="match status" value="1"/>
</dbReference>
<keyword evidence="6" id="KW-1185">Reference proteome</keyword>
<keyword evidence="3" id="KW-0732">Signal</keyword>
<feature type="domain" description="SD-repeat containing protein B" evidence="4">
    <location>
        <begin position="343"/>
        <end position="433"/>
    </location>
</feature>
<feature type="domain" description="SD-repeat containing protein B" evidence="4">
    <location>
        <begin position="474"/>
        <end position="553"/>
    </location>
</feature>
<evidence type="ECO:0000313" key="5">
    <source>
        <dbReference type="EMBL" id="EFA79376.1"/>
    </source>
</evidence>
<dbReference type="InterPro" id="IPR033764">
    <property type="entry name" value="Sdr_B"/>
</dbReference>
<reference evidence="5 6" key="1">
    <citation type="journal article" date="2011" name="Genome Res.">
        <title>Phylogeny-wide analysis of social amoeba genomes highlights ancient origins for complex intercellular communication.</title>
        <authorList>
            <person name="Heidel A.J."/>
            <person name="Lawal H.M."/>
            <person name="Felder M."/>
            <person name="Schilde C."/>
            <person name="Helps N.R."/>
            <person name="Tunggal B."/>
            <person name="Rivero F."/>
            <person name="John U."/>
            <person name="Schleicher M."/>
            <person name="Eichinger L."/>
            <person name="Platzer M."/>
            <person name="Noegel A.A."/>
            <person name="Schaap P."/>
            <person name="Gloeckner G."/>
        </authorList>
    </citation>
    <scope>NUCLEOTIDE SEQUENCE [LARGE SCALE GENOMIC DNA]</scope>
    <source>
        <strain evidence="6">ATCC 26659 / Pp 5 / PN500</strain>
    </source>
</reference>